<dbReference type="AlphaFoldDB" id="A0A382HQY3"/>
<dbReference type="GO" id="GO:0005840">
    <property type="term" value="C:ribosome"/>
    <property type="evidence" value="ECO:0007669"/>
    <property type="project" value="InterPro"/>
</dbReference>
<name>A0A382HQY3_9ZZZZ</name>
<reference evidence="2" key="1">
    <citation type="submission" date="2018-05" db="EMBL/GenBank/DDBJ databases">
        <authorList>
            <person name="Lanie J.A."/>
            <person name="Ng W.-L."/>
            <person name="Kazmierczak K.M."/>
            <person name="Andrzejewski T.M."/>
            <person name="Davidsen T.M."/>
            <person name="Wayne K.J."/>
            <person name="Tettelin H."/>
            <person name="Glass J.I."/>
            <person name="Rusch D."/>
            <person name="Podicherti R."/>
            <person name="Tsui H.-C.T."/>
            <person name="Winkler M.E."/>
        </authorList>
    </citation>
    <scope>NUCLEOTIDE SEQUENCE</scope>
</reference>
<comment type="similarity">
    <text evidence="1">Belongs to the bacterial ribosomal protein bS6 family.</text>
</comment>
<dbReference type="InterPro" id="IPR014717">
    <property type="entry name" value="Transl_elong_EF1B/ribsomal_bS6"/>
</dbReference>
<dbReference type="GO" id="GO:0006412">
    <property type="term" value="P:translation"/>
    <property type="evidence" value="ECO:0007669"/>
    <property type="project" value="InterPro"/>
</dbReference>
<proteinExistence type="inferred from homology"/>
<evidence type="ECO:0000313" key="2">
    <source>
        <dbReference type="EMBL" id="SVB89619.1"/>
    </source>
</evidence>
<dbReference type="InterPro" id="IPR035980">
    <property type="entry name" value="Ribosomal_bS6_sf"/>
</dbReference>
<dbReference type="Pfam" id="PF01250">
    <property type="entry name" value="Ribosomal_S6"/>
    <property type="match status" value="1"/>
</dbReference>
<evidence type="ECO:0008006" key="3">
    <source>
        <dbReference type="Google" id="ProtNLM"/>
    </source>
</evidence>
<dbReference type="GO" id="GO:0019843">
    <property type="term" value="F:rRNA binding"/>
    <property type="evidence" value="ECO:0007669"/>
    <property type="project" value="InterPro"/>
</dbReference>
<dbReference type="SUPFAM" id="SSF54995">
    <property type="entry name" value="Ribosomal protein S6"/>
    <property type="match status" value="1"/>
</dbReference>
<gene>
    <name evidence="2" type="ORF">METZ01_LOCUS242473</name>
</gene>
<dbReference type="GO" id="GO:0003735">
    <property type="term" value="F:structural constituent of ribosome"/>
    <property type="evidence" value="ECO:0007669"/>
    <property type="project" value="InterPro"/>
</dbReference>
<sequence>MRAYELMIIFDGDLNEDAISSYLSNIASTVESENGKVVSSKDTEPWGRRKFSYRINLKWEGFYVVLEIATQATNIDSSDRLLRLADKSEVVRHKIIRLPDEEGMKRGLLEDISA</sequence>
<dbReference type="EMBL" id="UINC01062730">
    <property type="protein sequence ID" value="SVB89619.1"/>
    <property type="molecule type" value="Genomic_DNA"/>
</dbReference>
<dbReference type="HAMAP" id="MF_00360">
    <property type="entry name" value="Ribosomal_bS6"/>
    <property type="match status" value="1"/>
</dbReference>
<dbReference type="CDD" id="cd00473">
    <property type="entry name" value="bS6"/>
    <property type="match status" value="1"/>
</dbReference>
<dbReference type="InterPro" id="IPR000529">
    <property type="entry name" value="Ribosomal_bS6"/>
</dbReference>
<organism evidence="2">
    <name type="scientific">marine metagenome</name>
    <dbReference type="NCBI Taxonomy" id="408172"/>
    <lineage>
        <taxon>unclassified sequences</taxon>
        <taxon>metagenomes</taxon>
        <taxon>ecological metagenomes</taxon>
    </lineage>
</organism>
<accession>A0A382HQY3</accession>
<evidence type="ECO:0000256" key="1">
    <source>
        <dbReference type="ARBA" id="ARBA00009512"/>
    </source>
</evidence>
<dbReference type="InterPro" id="IPR020814">
    <property type="entry name" value="Ribosomal_S6_plastid/chlpt"/>
</dbReference>
<protein>
    <recommendedName>
        <fullName evidence="3">30S ribosomal protein S6</fullName>
    </recommendedName>
</protein>
<dbReference type="Gene3D" id="3.30.70.60">
    <property type="match status" value="1"/>
</dbReference>
<dbReference type="NCBIfam" id="TIGR00166">
    <property type="entry name" value="S6"/>
    <property type="match status" value="1"/>
</dbReference>